<gene>
    <name evidence="1" type="ORF">Mgrana_01053</name>
</gene>
<dbReference type="InterPro" id="IPR008969">
    <property type="entry name" value="CarboxyPept-like_regulatory"/>
</dbReference>
<keyword evidence="2" id="KW-1185">Reference proteome</keyword>
<dbReference type="RefSeq" id="WP_119356558.1">
    <property type="nucleotide sequence ID" value="NZ_BJXM01000006.1"/>
</dbReference>
<reference evidence="1 2" key="1">
    <citation type="submission" date="2018-08" db="EMBL/GenBank/DDBJ databases">
        <title>Meiothermus granaticius genome AF-68 sequencing project.</title>
        <authorList>
            <person name="Da Costa M.S."/>
            <person name="Albuquerque L."/>
            <person name="Raposo P."/>
            <person name="Froufe H.J.C."/>
            <person name="Barroso C.S."/>
            <person name="Egas C."/>
        </authorList>
    </citation>
    <scope>NUCLEOTIDE SEQUENCE [LARGE SCALE GENOMIC DNA]</scope>
    <source>
        <strain evidence="1 2">AF-68</strain>
    </source>
</reference>
<dbReference type="Proteomes" id="UP000266178">
    <property type="component" value="Unassembled WGS sequence"/>
</dbReference>
<evidence type="ECO:0000313" key="1">
    <source>
        <dbReference type="EMBL" id="RIH93094.1"/>
    </source>
</evidence>
<comment type="caution">
    <text evidence="1">The sequence shown here is derived from an EMBL/GenBank/DDBJ whole genome shotgun (WGS) entry which is preliminary data.</text>
</comment>
<accession>A0A399F8W9</accession>
<dbReference type="SUPFAM" id="SSF49464">
    <property type="entry name" value="Carboxypeptidase regulatory domain-like"/>
    <property type="match status" value="1"/>
</dbReference>
<dbReference type="PROSITE" id="PS51257">
    <property type="entry name" value="PROKAR_LIPOPROTEIN"/>
    <property type="match status" value="1"/>
</dbReference>
<dbReference type="OrthoDB" id="9768177at2"/>
<evidence type="ECO:0000313" key="2">
    <source>
        <dbReference type="Proteomes" id="UP000266178"/>
    </source>
</evidence>
<sequence>MAYLTRVLVMGLILALAACGGGGGPKLTVSPKTATFTAGGAAQSFIATLSGVSGSPTISWAISPSTGSLSATTGATVSYTPPASLTSPTTVTLTATAGTLSDSATLTINPPPTITINGTVLDSSDVPVSGANVLLNGANLKTTGADGSFSYTGVTVPYTLTVKIGTDVLEYRGLTRATLKIGGRPVQSASIAGKITGPSYPLPAGETILVSGTNGVFTASPISASDTTGNYSGGLGWFGSASQTTDLVALKLKTSGSSITAYDFLGKRTGVSLNAGVGQTGLDIALGSDPVPSVDTTFSYTGGAYTTGLAGSLSAIKAGGAVFSLGLGGLPVASGTSIKLPSEGGTVWASGGDASGNQAVKIAAANLSGPTTLNLPTTTVLKNSLPADGATGVSKRPTLSWTPVSEASLYYVRLTGPGINFLFVLPASAGASFQLPDYSAIGMSLADGTAYSWRVLSVKSSVFNSPDDLPANEILSLYVPLLTGASADLFISKDTSFTTAP</sequence>
<dbReference type="InterPro" id="IPR013783">
    <property type="entry name" value="Ig-like_fold"/>
</dbReference>
<dbReference type="EMBL" id="QWLB01000010">
    <property type="protein sequence ID" value="RIH93094.1"/>
    <property type="molecule type" value="Genomic_DNA"/>
</dbReference>
<name>A0A399F8W9_9DEIN</name>
<dbReference type="AlphaFoldDB" id="A0A399F8W9"/>
<proteinExistence type="predicted"/>
<dbReference type="Gene3D" id="2.60.40.10">
    <property type="entry name" value="Immunoglobulins"/>
    <property type="match status" value="1"/>
</dbReference>
<protein>
    <submittedName>
        <fullName evidence="1">Uncharacterized protein</fullName>
    </submittedName>
</protein>
<organism evidence="1 2">
    <name type="scientific">Meiothermus granaticius NBRC 107808</name>
    <dbReference type="NCBI Taxonomy" id="1227551"/>
    <lineage>
        <taxon>Bacteria</taxon>
        <taxon>Thermotogati</taxon>
        <taxon>Deinococcota</taxon>
        <taxon>Deinococci</taxon>
        <taxon>Thermales</taxon>
        <taxon>Thermaceae</taxon>
        <taxon>Meiothermus</taxon>
    </lineage>
</organism>